<gene>
    <name evidence="8" type="ORF">AAW51_2413</name>
</gene>
<evidence type="ECO:0000256" key="3">
    <source>
        <dbReference type="ARBA" id="ARBA00022741"/>
    </source>
</evidence>
<evidence type="ECO:0000256" key="2">
    <source>
        <dbReference type="ARBA" id="ARBA00022475"/>
    </source>
</evidence>
<dbReference type="InterPro" id="IPR017871">
    <property type="entry name" value="ABC_transporter-like_CS"/>
</dbReference>
<keyword evidence="2" id="KW-1003">Cell membrane</keyword>
<reference evidence="8 9" key="1">
    <citation type="submission" date="2015-05" db="EMBL/GenBank/DDBJ databases">
        <authorList>
            <person name="Tang B."/>
            <person name="Yu Y."/>
        </authorList>
    </citation>
    <scope>NUCLEOTIDE SEQUENCE [LARGE SCALE GENOMIC DNA]</scope>
    <source>
        <strain evidence="8 9">DSM 7029</strain>
    </source>
</reference>
<dbReference type="PANTHER" id="PTHR42794">
    <property type="entry name" value="HEMIN IMPORT ATP-BINDING PROTEIN HMUV"/>
    <property type="match status" value="1"/>
</dbReference>
<protein>
    <submittedName>
        <fullName evidence="8">Iron complex transport system ATP-binding protein</fullName>
    </submittedName>
</protein>
<proteinExistence type="predicted"/>
<keyword evidence="2" id="KW-0472">Membrane</keyword>
<dbReference type="GO" id="GO:0005524">
    <property type="term" value="F:ATP binding"/>
    <property type="evidence" value="ECO:0007669"/>
    <property type="project" value="UniProtKB-KW"/>
</dbReference>
<dbReference type="AlphaFoldDB" id="A0A0G3BI37"/>
<keyword evidence="1" id="KW-0813">Transport</keyword>
<evidence type="ECO:0000313" key="8">
    <source>
        <dbReference type="EMBL" id="AKJ29104.1"/>
    </source>
</evidence>
<dbReference type="PROSITE" id="PS50893">
    <property type="entry name" value="ABC_TRANSPORTER_2"/>
    <property type="match status" value="1"/>
</dbReference>
<dbReference type="GO" id="GO:0016887">
    <property type="term" value="F:ATP hydrolysis activity"/>
    <property type="evidence" value="ECO:0007669"/>
    <property type="project" value="InterPro"/>
</dbReference>
<evidence type="ECO:0000256" key="4">
    <source>
        <dbReference type="ARBA" id="ARBA00022840"/>
    </source>
</evidence>
<dbReference type="CDD" id="cd03214">
    <property type="entry name" value="ABC_Iron-Siderophores_B12_Hemin"/>
    <property type="match status" value="1"/>
</dbReference>
<dbReference type="InterPro" id="IPR003593">
    <property type="entry name" value="AAA+_ATPase"/>
</dbReference>
<evidence type="ECO:0000259" key="7">
    <source>
        <dbReference type="PROSITE" id="PS50893"/>
    </source>
</evidence>
<keyword evidence="3" id="KW-0547">Nucleotide-binding</keyword>
<dbReference type="InterPro" id="IPR027417">
    <property type="entry name" value="P-loop_NTPase"/>
</dbReference>
<keyword evidence="9" id="KW-1185">Reference proteome</keyword>
<comment type="function">
    <text evidence="6">Part of the ABC transporter complex HmuTUV involved in hemin import. Responsible for energy coupling to the transport system.</text>
</comment>
<dbReference type="SUPFAM" id="SSF52540">
    <property type="entry name" value="P-loop containing nucleoside triphosphate hydrolases"/>
    <property type="match status" value="1"/>
</dbReference>
<dbReference type="PROSITE" id="PS00211">
    <property type="entry name" value="ABC_TRANSPORTER_1"/>
    <property type="match status" value="1"/>
</dbReference>
<dbReference type="OrthoDB" id="5296765at2"/>
<keyword evidence="4 8" id="KW-0067">ATP-binding</keyword>
<dbReference type="PANTHER" id="PTHR42794:SF1">
    <property type="entry name" value="HEMIN IMPORT ATP-BINDING PROTEIN HMUV"/>
    <property type="match status" value="1"/>
</dbReference>
<dbReference type="Pfam" id="PF00005">
    <property type="entry name" value="ABC_tran"/>
    <property type="match status" value="1"/>
</dbReference>
<accession>A0A0G3BI37</accession>
<dbReference type="Proteomes" id="UP000035352">
    <property type="component" value="Chromosome"/>
</dbReference>
<dbReference type="KEGG" id="pbh:AAW51_2413"/>
<evidence type="ECO:0000256" key="5">
    <source>
        <dbReference type="ARBA" id="ARBA00022967"/>
    </source>
</evidence>
<dbReference type="EMBL" id="CP011371">
    <property type="protein sequence ID" value="AKJ29104.1"/>
    <property type="molecule type" value="Genomic_DNA"/>
</dbReference>
<evidence type="ECO:0000256" key="6">
    <source>
        <dbReference type="ARBA" id="ARBA00037066"/>
    </source>
</evidence>
<name>A0A0G3BI37_9BURK</name>
<dbReference type="Gene3D" id="3.40.50.300">
    <property type="entry name" value="P-loop containing nucleotide triphosphate hydrolases"/>
    <property type="match status" value="1"/>
</dbReference>
<dbReference type="InterPro" id="IPR003439">
    <property type="entry name" value="ABC_transporter-like_ATP-bd"/>
</dbReference>
<dbReference type="STRING" id="413882.AAW51_2413"/>
<sequence>MTADTPLLSTHALVVRAGQRTLVPALDWQVLPGQRWALLGQNGCGKTTLLRTLAGLSAPAGGEVRLLGQSLAHIRTRELATHRAWCPQQHHDVFAMSVLDVVLAGRQPYAGRLGWLGPDDRAIAAACLAQCDAAHLADQDVRSLSGGERQRVALAAALAQQTPLLLLDEPTAHLDVNHQLALGRLLTTRREQAIVMSLHDVNLAQRCCTHALLCLQGGSAGGPRWLAGALHEVLNPAHLEQAYACHMLPVTLQGQTYFVPAP</sequence>
<evidence type="ECO:0000256" key="1">
    <source>
        <dbReference type="ARBA" id="ARBA00022448"/>
    </source>
</evidence>
<keyword evidence="5" id="KW-1278">Translocase</keyword>
<dbReference type="RefSeq" id="WP_047194824.1">
    <property type="nucleotide sequence ID" value="NZ_CP011371.1"/>
</dbReference>
<evidence type="ECO:0000313" key="9">
    <source>
        <dbReference type="Proteomes" id="UP000035352"/>
    </source>
</evidence>
<dbReference type="SMART" id="SM00382">
    <property type="entry name" value="AAA"/>
    <property type="match status" value="1"/>
</dbReference>
<organism evidence="8 9">
    <name type="scientific">Caldimonas brevitalea</name>
    <dbReference type="NCBI Taxonomy" id="413882"/>
    <lineage>
        <taxon>Bacteria</taxon>
        <taxon>Pseudomonadati</taxon>
        <taxon>Pseudomonadota</taxon>
        <taxon>Betaproteobacteria</taxon>
        <taxon>Burkholderiales</taxon>
        <taxon>Sphaerotilaceae</taxon>
        <taxon>Caldimonas</taxon>
    </lineage>
</organism>
<feature type="domain" description="ABC transporter" evidence="7">
    <location>
        <begin position="8"/>
        <end position="241"/>
    </location>
</feature>